<sequence length="66" mass="7617">MYSVTLQYVLDSKLPILNKKEDTQFFKEDLFVSLSDVKLVGFVTTVGEQANIYRPVYSPKGREEKI</sequence>
<accession>A0A7X0ZFE5</accession>
<dbReference type="EMBL" id="JAARZC010000007">
    <property type="protein sequence ID" value="MBC2251112.1"/>
    <property type="molecule type" value="Genomic_DNA"/>
</dbReference>
<dbReference type="RefSeq" id="WP_185605306.1">
    <property type="nucleotide sequence ID" value="NZ_JAARZC010000007.1"/>
</dbReference>
<dbReference type="Proteomes" id="UP000559864">
    <property type="component" value="Unassembled WGS sequence"/>
</dbReference>
<organism evidence="1 2">
    <name type="scientific">Listeria cossartiae subsp. cayugensis</name>
    <dbReference type="NCBI Taxonomy" id="2713505"/>
    <lineage>
        <taxon>Bacteria</taxon>
        <taxon>Bacillati</taxon>
        <taxon>Bacillota</taxon>
        <taxon>Bacilli</taxon>
        <taxon>Bacillales</taxon>
        <taxon>Listeriaceae</taxon>
        <taxon>Listeria</taxon>
        <taxon>Listeria cossartiae</taxon>
    </lineage>
</organism>
<protein>
    <submittedName>
        <fullName evidence="1">Uncharacterized protein</fullName>
    </submittedName>
</protein>
<proteinExistence type="predicted"/>
<evidence type="ECO:0000313" key="1">
    <source>
        <dbReference type="EMBL" id="MBC2251112.1"/>
    </source>
</evidence>
<evidence type="ECO:0000313" key="2">
    <source>
        <dbReference type="Proteomes" id="UP000559864"/>
    </source>
</evidence>
<name>A0A7X0ZFE5_9LIST</name>
<comment type="caution">
    <text evidence="1">The sequence shown here is derived from an EMBL/GenBank/DDBJ whole genome shotgun (WGS) entry which is preliminary data.</text>
</comment>
<reference evidence="1 2" key="1">
    <citation type="submission" date="2020-03" db="EMBL/GenBank/DDBJ databases">
        <title>Soil Listeria distribution.</title>
        <authorList>
            <person name="Liao J."/>
            <person name="Wiedmann M."/>
        </authorList>
    </citation>
    <scope>NUCLEOTIDE SEQUENCE [LARGE SCALE GENOMIC DNA]</scope>
    <source>
        <strain evidence="1 2">FSL L7-0123</strain>
    </source>
</reference>
<dbReference type="AlphaFoldDB" id="A0A7X0ZFE5"/>
<gene>
    <name evidence="1" type="ORF">HCB49_14045</name>
</gene>